<sequence length="72" mass="8260">RHIRVQSNNQCRERSVPASAIHHANRFGLASSGHLDRDRVRLELTPARDFCRRRHLGVGRKLLIGAGKNRLR</sequence>
<accession>A0A699XA65</accession>
<evidence type="ECO:0000313" key="1">
    <source>
        <dbReference type="EMBL" id="GFD56509.1"/>
    </source>
</evidence>
<reference evidence="1" key="1">
    <citation type="journal article" date="2019" name="Sci. Rep.">
        <title>Draft genome of Tanacetum cinerariifolium, the natural source of mosquito coil.</title>
        <authorList>
            <person name="Yamashiro T."/>
            <person name="Shiraishi A."/>
            <person name="Satake H."/>
            <person name="Nakayama K."/>
        </authorList>
    </citation>
    <scope>NUCLEOTIDE SEQUENCE</scope>
</reference>
<dbReference type="EMBL" id="BKCJ011830261">
    <property type="protein sequence ID" value="GFD56509.1"/>
    <property type="molecule type" value="Genomic_DNA"/>
</dbReference>
<protein>
    <submittedName>
        <fullName evidence="1">Uncharacterized protein</fullName>
    </submittedName>
</protein>
<name>A0A699XA65_TANCI</name>
<feature type="non-terminal residue" evidence="1">
    <location>
        <position position="72"/>
    </location>
</feature>
<organism evidence="1">
    <name type="scientific">Tanacetum cinerariifolium</name>
    <name type="common">Dalmatian daisy</name>
    <name type="synonym">Chrysanthemum cinerariifolium</name>
    <dbReference type="NCBI Taxonomy" id="118510"/>
    <lineage>
        <taxon>Eukaryota</taxon>
        <taxon>Viridiplantae</taxon>
        <taxon>Streptophyta</taxon>
        <taxon>Embryophyta</taxon>
        <taxon>Tracheophyta</taxon>
        <taxon>Spermatophyta</taxon>
        <taxon>Magnoliopsida</taxon>
        <taxon>eudicotyledons</taxon>
        <taxon>Gunneridae</taxon>
        <taxon>Pentapetalae</taxon>
        <taxon>asterids</taxon>
        <taxon>campanulids</taxon>
        <taxon>Asterales</taxon>
        <taxon>Asteraceae</taxon>
        <taxon>Asteroideae</taxon>
        <taxon>Anthemideae</taxon>
        <taxon>Anthemidinae</taxon>
        <taxon>Tanacetum</taxon>
    </lineage>
</organism>
<gene>
    <name evidence="1" type="ORF">Tci_928478</name>
</gene>
<comment type="caution">
    <text evidence="1">The sequence shown here is derived from an EMBL/GenBank/DDBJ whole genome shotgun (WGS) entry which is preliminary data.</text>
</comment>
<dbReference type="AlphaFoldDB" id="A0A699XA65"/>
<feature type="non-terminal residue" evidence="1">
    <location>
        <position position="1"/>
    </location>
</feature>
<proteinExistence type="predicted"/>